<evidence type="ECO:0000313" key="2">
    <source>
        <dbReference type="EMBL" id="QJB04303.1"/>
    </source>
</evidence>
<dbReference type="AlphaFoldDB" id="A0A6M3MF85"/>
<reference evidence="2" key="1">
    <citation type="submission" date="2020-03" db="EMBL/GenBank/DDBJ databases">
        <title>The deep terrestrial virosphere.</title>
        <authorList>
            <person name="Holmfeldt K."/>
            <person name="Nilsson E."/>
            <person name="Simone D."/>
            <person name="Lopez-Fernandez M."/>
            <person name="Wu X."/>
            <person name="de Brujin I."/>
            <person name="Lundin D."/>
            <person name="Andersson A."/>
            <person name="Bertilsson S."/>
            <person name="Dopson M."/>
        </authorList>
    </citation>
    <scope>NUCLEOTIDE SEQUENCE</scope>
    <source>
        <strain evidence="1">MM171A01422</strain>
        <strain evidence="2">MM171B00346</strain>
    </source>
</reference>
<accession>A0A6M3MF85</accession>
<gene>
    <name evidence="1" type="ORF">MM171A01422_0003</name>
    <name evidence="2" type="ORF">MM171B00346_0015</name>
</gene>
<dbReference type="EMBL" id="MT143621">
    <property type="protein sequence ID" value="QJA98970.1"/>
    <property type="molecule type" value="Genomic_DNA"/>
</dbReference>
<dbReference type="EMBL" id="MT143879">
    <property type="protein sequence ID" value="QJB04303.1"/>
    <property type="molecule type" value="Genomic_DNA"/>
</dbReference>
<sequence length="181" mass="19724">MSSDFDKLTEDEQDDVARAKMRDILAKPELDERDVATVAACVAFIGSSPKIADKFAQALLDASESLSSGLCVRCGSEPPGTGPASCLICQSIRSVQTLKIVERKGHVEEGPPREETKAPEPIEALAMTPGIKVVEAPVTKPWTEKELNKLKMNAHLHVETLVWLMSRTAEEIQEKLKEVSG</sequence>
<proteinExistence type="predicted"/>
<evidence type="ECO:0000313" key="1">
    <source>
        <dbReference type="EMBL" id="QJA98970.1"/>
    </source>
</evidence>
<protein>
    <submittedName>
        <fullName evidence="2">Uncharacterized protein</fullName>
    </submittedName>
</protein>
<name>A0A6M3MF85_9ZZZZ</name>
<organism evidence="2">
    <name type="scientific">viral metagenome</name>
    <dbReference type="NCBI Taxonomy" id="1070528"/>
    <lineage>
        <taxon>unclassified sequences</taxon>
        <taxon>metagenomes</taxon>
        <taxon>organismal metagenomes</taxon>
    </lineage>
</organism>